<accession>A0A0W0S099</accession>
<dbReference type="PATRIC" id="fig|29422.6.peg.3039"/>
<evidence type="ECO:0000313" key="1">
    <source>
        <dbReference type="EMBL" id="KTC76758.1"/>
    </source>
</evidence>
<evidence type="ECO:0000313" key="2">
    <source>
        <dbReference type="Proteomes" id="UP000054742"/>
    </source>
</evidence>
<proteinExistence type="predicted"/>
<sequence>MPNISELSHLEQTANDYQSKTEAINELKHLKALATLKGNAVSAYRAAQNYPQNSSQYMKWMKIALDQGLTNAMLDMAVALAATGSEAKLQQAASYIGQILDSNDSFIRTQAKEFLSSNPLLFAEVSRLSAEASCQITNNSVSLSTIGFFAREPLPAAAKLSFDDSLQLNP</sequence>
<gene>
    <name evidence="1" type="ORF">Lbru_2865</name>
</gene>
<dbReference type="EMBL" id="LNXV01000036">
    <property type="protein sequence ID" value="KTC76758.1"/>
    <property type="molecule type" value="Genomic_DNA"/>
</dbReference>
<protein>
    <submittedName>
        <fullName evidence="1">Dot/Icm secretion system substrate</fullName>
    </submittedName>
</protein>
<name>A0A0W0S099_9GAMM</name>
<keyword evidence="2" id="KW-1185">Reference proteome</keyword>
<dbReference type="Proteomes" id="UP000054742">
    <property type="component" value="Unassembled WGS sequence"/>
</dbReference>
<dbReference type="AlphaFoldDB" id="A0A0W0S099"/>
<dbReference type="OrthoDB" id="5636357at2"/>
<dbReference type="RefSeq" id="WP_058442837.1">
    <property type="nucleotide sequence ID" value="NZ_CAAAHU010000012.1"/>
</dbReference>
<organism evidence="1 2">
    <name type="scientific">Legionella brunensis</name>
    <dbReference type="NCBI Taxonomy" id="29422"/>
    <lineage>
        <taxon>Bacteria</taxon>
        <taxon>Pseudomonadati</taxon>
        <taxon>Pseudomonadota</taxon>
        <taxon>Gammaproteobacteria</taxon>
        <taxon>Legionellales</taxon>
        <taxon>Legionellaceae</taxon>
        <taxon>Legionella</taxon>
    </lineage>
</organism>
<reference evidence="1 2" key="1">
    <citation type="submission" date="2015-11" db="EMBL/GenBank/DDBJ databases">
        <title>Genomic analysis of 38 Legionella species identifies large and diverse effector repertoires.</title>
        <authorList>
            <person name="Burstein D."/>
            <person name="Amaro F."/>
            <person name="Zusman T."/>
            <person name="Lifshitz Z."/>
            <person name="Cohen O."/>
            <person name="Gilbert J.A."/>
            <person name="Pupko T."/>
            <person name="Shuman H.A."/>
            <person name="Segal G."/>
        </authorList>
    </citation>
    <scope>NUCLEOTIDE SEQUENCE [LARGE SCALE GENOMIC DNA]</scope>
    <source>
        <strain evidence="1 2">ATCC 43878</strain>
    </source>
</reference>
<dbReference type="STRING" id="29422.Lbru_2865"/>
<comment type="caution">
    <text evidence="1">The sequence shown here is derived from an EMBL/GenBank/DDBJ whole genome shotgun (WGS) entry which is preliminary data.</text>
</comment>